<gene>
    <name evidence="1" type="ORF">FEZ48_13835</name>
</gene>
<dbReference type="AlphaFoldDB" id="A0A5R9BVL9"/>
<dbReference type="Gene3D" id="3.30.1330.70">
    <property type="entry name" value="Holliday junction resolvase RusA"/>
    <property type="match status" value="1"/>
</dbReference>
<dbReference type="GO" id="GO:0006310">
    <property type="term" value="P:DNA recombination"/>
    <property type="evidence" value="ECO:0007669"/>
    <property type="project" value="InterPro"/>
</dbReference>
<sequence length="139" mass="16002">MTQNSLSFFMPMKSPPTTTAQQKQVNVKNGKPIFYEPDTVKEARAKLTAHLAKHIPQVPYDGPLACTVKWCFPTTAKKYNDGQYKDTKPDTHNLNKLLFDIMSDLNFWIDDARVAREVIEKFWVKESPPGIFIKIEELE</sequence>
<proteinExistence type="predicted"/>
<dbReference type="InterPro" id="IPR008822">
    <property type="entry name" value="Endonuclease_RusA-like"/>
</dbReference>
<dbReference type="RefSeq" id="WP_138473238.1">
    <property type="nucleotide sequence ID" value="NZ_VBTE01000094.1"/>
</dbReference>
<dbReference type="Pfam" id="PF05866">
    <property type="entry name" value="RusA"/>
    <property type="match status" value="1"/>
</dbReference>
<evidence type="ECO:0000313" key="1">
    <source>
        <dbReference type="EMBL" id="TLQ04041.1"/>
    </source>
</evidence>
<comment type="caution">
    <text evidence="1">The sequence shown here is derived from an EMBL/GenBank/DDBJ whole genome shotgun (WGS) entry which is preliminary data.</text>
</comment>
<organism evidence="1 2">
    <name type="scientific">Marinilactibacillus psychrotolerans</name>
    <dbReference type="NCBI Taxonomy" id="191770"/>
    <lineage>
        <taxon>Bacteria</taxon>
        <taxon>Bacillati</taxon>
        <taxon>Bacillota</taxon>
        <taxon>Bacilli</taxon>
        <taxon>Lactobacillales</taxon>
        <taxon>Carnobacteriaceae</taxon>
        <taxon>Marinilactibacillus</taxon>
    </lineage>
</organism>
<dbReference type="EMBL" id="VBTE01000094">
    <property type="protein sequence ID" value="TLQ04041.1"/>
    <property type="molecule type" value="Genomic_DNA"/>
</dbReference>
<protein>
    <submittedName>
        <fullName evidence="1">RusA family crossover junction endodeoxyribonuclease</fullName>
    </submittedName>
</protein>
<evidence type="ECO:0000313" key="2">
    <source>
        <dbReference type="Proteomes" id="UP000307201"/>
    </source>
</evidence>
<accession>A0A5R9BVL9</accession>
<dbReference type="GO" id="GO:0006281">
    <property type="term" value="P:DNA repair"/>
    <property type="evidence" value="ECO:0007669"/>
    <property type="project" value="InterPro"/>
</dbReference>
<name>A0A5R9BVL9_9LACT</name>
<reference evidence="1 2" key="1">
    <citation type="submission" date="2019-05" db="EMBL/GenBank/DDBJ databases">
        <title>The metagenome of a microbial culture collection derived from dairy environment covers the genomic content of the human microbiome.</title>
        <authorList>
            <person name="Roder T."/>
            <person name="Wuthrich D."/>
            <person name="Sattari Z."/>
            <person name="Von Ah U."/>
            <person name="Bar C."/>
            <person name="Ronchi F."/>
            <person name="Macpherson A.J."/>
            <person name="Ganal-Vonarburg S.C."/>
            <person name="Bruggmann R."/>
            <person name="Vergeres G."/>
        </authorList>
    </citation>
    <scope>NUCLEOTIDE SEQUENCE [LARGE SCALE GENOMIC DNA]</scope>
    <source>
        <strain evidence="1 2">FAM 24235</strain>
    </source>
</reference>
<dbReference type="GO" id="GO:0000287">
    <property type="term" value="F:magnesium ion binding"/>
    <property type="evidence" value="ECO:0007669"/>
    <property type="project" value="InterPro"/>
</dbReference>
<dbReference type="Proteomes" id="UP000307201">
    <property type="component" value="Unassembled WGS sequence"/>
</dbReference>
<dbReference type="InterPro" id="IPR036614">
    <property type="entry name" value="RusA-like_sf"/>
</dbReference>
<dbReference type="SUPFAM" id="SSF103084">
    <property type="entry name" value="Holliday junction resolvase RusA"/>
    <property type="match status" value="1"/>
</dbReference>
<dbReference type="OrthoDB" id="384924at2"/>